<dbReference type="GO" id="GO:0008483">
    <property type="term" value="F:transaminase activity"/>
    <property type="evidence" value="ECO:0007669"/>
    <property type="project" value="UniProtKB-KW"/>
</dbReference>
<evidence type="ECO:0000256" key="2">
    <source>
        <dbReference type="ARBA" id="ARBA00009320"/>
    </source>
</evidence>
<dbReference type="Gene3D" id="3.30.470.10">
    <property type="match status" value="1"/>
</dbReference>
<dbReference type="SUPFAM" id="SSF56752">
    <property type="entry name" value="D-aminoacid aminotransferase-like PLP-dependent enzymes"/>
    <property type="match status" value="1"/>
</dbReference>
<dbReference type="AlphaFoldDB" id="A0A2H0TCW1"/>
<accession>A0A2H0TCW1</accession>
<dbReference type="InterPro" id="IPR043132">
    <property type="entry name" value="BCAT-like_C"/>
</dbReference>
<comment type="cofactor">
    <cofactor evidence="1">
        <name>pyridoxal 5'-phosphate</name>
        <dbReference type="ChEBI" id="CHEBI:597326"/>
    </cofactor>
</comment>
<gene>
    <name evidence="4" type="ORF">COU47_03455</name>
</gene>
<keyword evidence="4" id="KW-0032">Aminotransferase</keyword>
<dbReference type="InterPro" id="IPR001544">
    <property type="entry name" value="Aminotrans_IV"/>
</dbReference>
<dbReference type="Proteomes" id="UP000231503">
    <property type="component" value="Unassembled WGS sequence"/>
</dbReference>
<keyword evidence="3" id="KW-0663">Pyridoxal phosphate</keyword>
<comment type="similarity">
    <text evidence="2">Belongs to the class-IV pyridoxal-phosphate-dependent aminotransferase family.</text>
</comment>
<evidence type="ECO:0000256" key="3">
    <source>
        <dbReference type="ARBA" id="ARBA00022898"/>
    </source>
</evidence>
<evidence type="ECO:0000313" key="4">
    <source>
        <dbReference type="EMBL" id="PIR69400.1"/>
    </source>
</evidence>
<dbReference type="InterPro" id="IPR050571">
    <property type="entry name" value="Class-IV_PLP-Dep_Aminotrnsfr"/>
</dbReference>
<dbReference type="GO" id="GO:0008652">
    <property type="term" value="P:amino acid biosynthetic process"/>
    <property type="evidence" value="ECO:0007669"/>
    <property type="project" value="UniProtKB-ARBA"/>
</dbReference>
<dbReference type="InterPro" id="IPR043131">
    <property type="entry name" value="BCAT-like_N"/>
</dbReference>
<dbReference type="FunFam" id="3.20.10.10:FF:000002">
    <property type="entry name" value="D-alanine aminotransferase"/>
    <property type="match status" value="1"/>
</dbReference>
<protein>
    <submittedName>
        <fullName evidence="4">Amino acid aminotransferase</fullName>
    </submittedName>
</protein>
<evidence type="ECO:0000256" key="1">
    <source>
        <dbReference type="ARBA" id="ARBA00001933"/>
    </source>
</evidence>
<dbReference type="PANTHER" id="PTHR42743">
    <property type="entry name" value="AMINO-ACID AMINOTRANSFERASE"/>
    <property type="match status" value="1"/>
</dbReference>
<dbReference type="EMBL" id="PFCO01000008">
    <property type="protein sequence ID" value="PIR69400.1"/>
    <property type="molecule type" value="Genomic_DNA"/>
</dbReference>
<dbReference type="Gene3D" id="3.20.10.10">
    <property type="entry name" value="D-amino Acid Aminotransferase, subunit A, domain 2"/>
    <property type="match status" value="1"/>
</dbReference>
<sequence>MMGAYCFLNGRIVLCKRAGMPLNDLGVLRGYGVFDFLRTYNKKPFLMKEHLDRLEQSARRLHLAIPVPREDIEKAVYTLIRKNAFPETSLRFVLTGGISATGFFPEEKPTFFILAEKSEAMPEYMYQRGISVVTHEYLRDIPEAKTNNYMIAVKMRNLKKNKRFVEMLYMYQGNILEATTSNIFFVKGNTLITPKKNILVGTTRNFVIRLARKDFRIEERDVHIDEIKQVSEAFLTATNKEILPVVRINKYVIGDGKVGLHTKELMSRFRAHTASLK</sequence>
<evidence type="ECO:0000313" key="5">
    <source>
        <dbReference type="Proteomes" id="UP000231503"/>
    </source>
</evidence>
<dbReference type="PANTHER" id="PTHR42743:SF11">
    <property type="entry name" value="AMINODEOXYCHORISMATE LYASE"/>
    <property type="match status" value="1"/>
</dbReference>
<name>A0A2H0TCW1_9BACT</name>
<dbReference type="Pfam" id="PF01063">
    <property type="entry name" value="Aminotran_4"/>
    <property type="match status" value="1"/>
</dbReference>
<dbReference type="InterPro" id="IPR036038">
    <property type="entry name" value="Aminotransferase-like"/>
</dbReference>
<reference evidence="5" key="1">
    <citation type="submission" date="2017-09" db="EMBL/GenBank/DDBJ databases">
        <title>Depth-based differentiation of microbial function through sediment-hosted aquifers and enrichment of novel symbionts in the deep terrestrial subsurface.</title>
        <authorList>
            <person name="Probst A.J."/>
            <person name="Ladd B."/>
            <person name="Jarett J.K."/>
            <person name="Geller-Mcgrath D.E."/>
            <person name="Sieber C.M.K."/>
            <person name="Emerson J.B."/>
            <person name="Anantharaman K."/>
            <person name="Thomas B.C."/>
            <person name="Malmstrom R."/>
            <person name="Stieglmeier M."/>
            <person name="Klingl A."/>
            <person name="Woyke T."/>
            <person name="Ryan C.M."/>
            <person name="Banfield J.F."/>
        </authorList>
    </citation>
    <scope>NUCLEOTIDE SEQUENCE [LARGE SCALE GENOMIC DNA]</scope>
</reference>
<keyword evidence="4" id="KW-0808">Transferase</keyword>
<proteinExistence type="inferred from homology"/>
<comment type="caution">
    <text evidence="4">The sequence shown here is derived from an EMBL/GenBank/DDBJ whole genome shotgun (WGS) entry which is preliminary data.</text>
</comment>
<organism evidence="4 5">
    <name type="scientific">Candidatus Niyogibacteria bacterium CG10_big_fil_rev_8_21_14_0_10_46_36</name>
    <dbReference type="NCBI Taxonomy" id="1974726"/>
    <lineage>
        <taxon>Bacteria</taxon>
        <taxon>Candidatus Niyogiibacteriota</taxon>
    </lineage>
</organism>
<dbReference type="GO" id="GO:0046394">
    <property type="term" value="P:carboxylic acid biosynthetic process"/>
    <property type="evidence" value="ECO:0007669"/>
    <property type="project" value="UniProtKB-ARBA"/>
</dbReference>